<dbReference type="PANTHER" id="PTHR38465">
    <property type="entry name" value="HTH-TYPE TRANSCRIPTIONAL REGULATOR MJ1563-RELATED"/>
    <property type="match status" value="1"/>
</dbReference>
<dbReference type="GO" id="GO:0003677">
    <property type="term" value="F:DNA binding"/>
    <property type="evidence" value="ECO:0007669"/>
    <property type="project" value="UniProtKB-KW"/>
</dbReference>
<evidence type="ECO:0000256" key="1">
    <source>
        <dbReference type="ARBA" id="ARBA00023015"/>
    </source>
</evidence>
<dbReference type="EMBL" id="JACGLT010000001">
    <property type="protein sequence ID" value="MBA6151326.1"/>
    <property type="molecule type" value="Genomic_DNA"/>
</dbReference>
<dbReference type="InterPro" id="IPR036390">
    <property type="entry name" value="WH_DNA-bd_sf"/>
</dbReference>
<evidence type="ECO:0000256" key="3">
    <source>
        <dbReference type="ARBA" id="ARBA00023163"/>
    </source>
</evidence>
<gene>
    <name evidence="4" type="ORF">H3Z82_01140</name>
</gene>
<dbReference type="SUPFAM" id="SSF46785">
    <property type="entry name" value="Winged helix' DNA-binding domain"/>
    <property type="match status" value="1"/>
</dbReference>
<organism evidence="4 5">
    <name type="scientific">Gelidibacter maritimus</name>
    <dbReference type="NCBI Taxonomy" id="2761487"/>
    <lineage>
        <taxon>Bacteria</taxon>
        <taxon>Pseudomonadati</taxon>
        <taxon>Bacteroidota</taxon>
        <taxon>Flavobacteriia</taxon>
        <taxon>Flavobacteriales</taxon>
        <taxon>Flavobacteriaceae</taxon>
        <taxon>Gelidibacter</taxon>
    </lineage>
</organism>
<accession>A0A7W2M2K7</accession>
<dbReference type="AlphaFoldDB" id="A0A7W2M2K7"/>
<dbReference type="InterPro" id="IPR036388">
    <property type="entry name" value="WH-like_DNA-bd_sf"/>
</dbReference>
<name>A0A7W2M2K7_9FLAO</name>
<reference evidence="4 5" key="1">
    <citation type="submission" date="2020-07" db="EMBL/GenBank/DDBJ databases">
        <title>Bacterium isolated from marine sediment.</title>
        <authorList>
            <person name="Shang D."/>
        </authorList>
    </citation>
    <scope>NUCLEOTIDE SEQUENCE [LARGE SCALE GENOMIC DNA]</scope>
    <source>
        <strain evidence="4 5">F6074</strain>
    </source>
</reference>
<dbReference type="Gene3D" id="1.10.10.10">
    <property type="entry name" value="Winged helix-like DNA-binding domain superfamily/Winged helix DNA-binding domain"/>
    <property type="match status" value="1"/>
</dbReference>
<keyword evidence="2" id="KW-0238">DNA-binding</keyword>
<protein>
    <submittedName>
        <fullName evidence="4">MarR family transcriptional regulator</fullName>
    </submittedName>
</protein>
<keyword evidence="3" id="KW-0804">Transcription</keyword>
<evidence type="ECO:0000313" key="5">
    <source>
        <dbReference type="Proteomes" id="UP000541857"/>
    </source>
</evidence>
<dbReference type="Proteomes" id="UP000541857">
    <property type="component" value="Unassembled WGS sequence"/>
</dbReference>
<comment type="caution">
    <text evidence="4">The sequence shown here is derived from an EMBL/GenBank/DDBJ whole genome shotgun (WGS) entry which is preliminary data.</text>
</comment>
<proteinExistence type="predicted"/>
<dbReference type="PANTHER" id="PTHR38465:SF1">
    <property type="entry name" value="HTH-TYPE TRANSCRIPTIONAL REGULATOR MJ1563-RELATED"/>
    <property type="match status" value="1"/>
</dbReference>
<keyword evidence="5" id="KW-1185">Reference proteome</keyword>
<sequence>MALLKEKLKLIEDIGLRLETRLQIAPLAARIYALLTLSSYNGLTFEEIREIIGSSKSSTSVNLKVLTQLKYIEYYTKSGDRKRYFRVAKYFQLTTLEAHFETLENEMVLVKKINSYNREYYPEKFTNEKSLGDITTAYLEKMKALVETTIEEIKTHQISETR</sequence>
<dbReference type="RefSeq" id="WP_182202041.1">
    <property type="nucleotide sequence ID" value="NZ_JACGLT010000001.1"/>
</dbReference>
<dbReference type="InterPro" id="IPR052362">
    <property type="entry name" value="HTH-GbsR_regulator"/>
</dbReference>
<keyword evidence="1" id="KW-0805">Transcription regulation</keyword>
<evidence type="ECO:0000256" key="2">
    <source>
        <dbReference type="ARBA" id="ARBA00023125"/>
    </source>
</evidence>
<evidence type="ECO:0000313" key="4">
    <source>
        <dbReference type="EMBL" id="MBA6151326.1"/>
    </source>
</evidence>